<evidence type="ECO:0000256" key="1">
    <source>
        <dbReference type="ARBA" id="ARBA00022729"/>
    </source>
</evidence>
<evidence type="ECO:0000313" key="5">
    <source>
        <dbReference type="Proteomes" id="UP000177709"/>
    </source>
</evidence>
<evidence type="ECO:0000256" key="2">
    <source>
        <dbReference type="SAM" id="SignalP"/>
    </source>
</evidence>
<dbReference type="Gene3D" id="2.60.120.260">
    <property type="entry name" value="Galactose-binding domain-like"/>
    <property type="match status" value="1"/>
</dbReference>
<evidence type="ECO:0000313" key="4">
    <source>
        <dbReference type="EMBL" id="AOZ90460.1"/>
    </source>
</evidence>
<gene>
    <name evidence="4" type="ORF">BK049_18070</name>
</gene>
<feature type="signal peptide" evidence="2">
    <location>
        <begin position="1"/>
        <end position="28"/>
    </location>
</feature>
<dbReference type="SMART" id="SM00606">
    <property type="entry name" value="CBD_IV"/>
    <property type="match status" value="1"/>
</dbReference>
<organism evidence="4 5">
    <name type="scientific">Bacillus xiamenensis</name>
    <dbReference type="NCBI Taxonomy" id="1178537"/>
    <lineage>
        <taxon>Bacteria</taxon>
        <taxon>Bacillati</taxon>
        <taxon>Bacillota</taxon>
        <taxon>Bacilli</taxon>
        <taxon>Bacillales</taxon>
        <taxon>Bacillaceae</taxon>
        <taxon>Bacillus</taxon>
    </lineage>
</organism>
<dbReference type="EMBL" id="CP017786">
    <property type="protein sequence ID" value="AOZ90460.1"/>
    <property type="molecule type" value="Genomic_DNA"/>
</dbReference>
<dbReference type="Pfam" id="PF03422">
    <property type="entry name" value="CBM_6"/>
    <property type="match status" value="1"/>
</dbReference>
<dbReference type="KEGG" id="bxi:BK049_18070"/>
<accession>A0AAC9NE92</accession>
<dbReference type="AlphaFoldDB" id="A0AAC9NE92"/>
<dbReference type="InterPro" id="IPR005084">
    <property type="entry name" value="CBM6"/>
</dbReference>
<feature type="domain" description="CBM6" evidence="3">
    <location>
        <begin position="39"/>
        <end position="125"/>
    </location>
</feature>
<keyword evidence="1 2" id="KW-0732">Signal</keyword>
<evidence type="ECO:0000259" key="3">
    <source>
        <dbReference type="PROSITE" id="PS51175"/>
    </source>
</evidence>
<reference evidence="4 5" key="1">
    <citation type="submission" date="2016-10" db="EMBL/GenBank/DDBJ databases">
        <title>Whole genome sequence of hyper active fibrinolysis bacterium Bacillus pumilus strain VV3 isolated from fermented rice.</title>
        <authorList>
            <person name="Mariadas V.A."/>
            <person name="Vijayaraghavan P."/>
            <person name="Dhandapani V."/>
        </authorList>
    </citation>
    <scope>NUCLEOTIDE SEQUENCE [LARGE SCALE GENOMIC DNA]</scope>
    <source>
        <strain evidence="4 5">VV3</strain>
    </source>
</reference>
<dbReference type="GO" id="GO:0030246">
    <property type="term" value="F:carbohydrate binding"/>
    <property type="evidence" value="ECO:0007669"/>
    <property type="project" value="InterPro"/>
</dbReference>
<proteinExistence type="predicted"/>
<protein>
    <recommendedName>
        <fullName evidence="3">CBM6 domain-containing protein</fullName>
    </recommendedName>
</protein>
<dbReference type="Proteomes" id="UP000177709">
    <property type="component" value="Chromosome"/>
</dbReference>
<dbReference type="SUPFAM" id="SSF49785">
    <property type="entry name" value="Galactose-binding domain-like"/>
    <property type="match status" value="1"/>
</dbReference>
<feature type="chain" id="PRO_5042200782" description="CBM6 domain-containing protein" evidence="2">
    <location>
        <begin position="29"/>
        <end position="127"/>
    </location>
</feature>
<dbReference type="InterPro" id="IPR006584">
    <property type="entry name" value="Cellulose-bd_IV"/>
</dbReference>
<dbReference type="PROSITE" id="PS51257">
    <property type="entry name" value="PROKAR_LIPOPROTEIN"/>
    <property type="match status" value="1"/>
</dbReference>
<sequence length="127" mass="13632">MRTRMKCSVCLLTFALVLSCLPVYDVSAANTPIAKQVGNVDFGLNGARTFKANVASAVVGKIEVRLGSANGRLAGTLNVPSTGGTQNWRKIETEVNEATGVHNVFFVFTGTGAGNLFQFDSWQFTQR</sequence>
<dbReference type="CDD" id="cd04084">
    <property type="entry name" value="CBM6_xylanase-like"/>
    <property type="match status" value="1"/>
</dbReference>
<dbReference type="InterPro" id="IPR008979">
    <property type="entry name" value="Galactose-bd-like_sf"/>
</dbReference>
<dbReference type="PROSITE" id="PS51175">
    <property type="entry name" value="CBM6"/>
    <property type="match status" value="1"/>
</dbReference>
<name>A0AAC9NE92_9BACI</name>